<reference evidence="1 2" key="1">
    <citation type="submission" date="2017-04" db="EMBL/GenBank/DDBJ databases">
        <authorList>
            <person name="Afonso C.L."/>
            <person name="Miller P.J."/>
            <person name="Scott M.A."/>
            <person name="Spackman E."/>
            <person name="Goraichik I."/>
            <person name="Dimitrov K.M."/>
            <person name="Suarez D.L."/>
            <person name="Swayne D.E."/>
        </authorList>
    </citation>
    <scope>NUCLEOTIDE SEQUENCE [LARGE SCALE GENOMIC DNA]</scope>
    <source>
        <strain evidence="1 2">KR-140</strain>
    </source>
</reference>
<evidence type="ECO:0000313" key="2">
    <source>
        <dbReference type="Proteomes" id="UP000192582"/>
    </source>
</evidence>
<name>A0A1W1UQF4_9DEIO</name>
<protein>
    <submittedName>
        <fullName evidence="1">Uncharacterized protein</fullName>
    </submittedName>
</protein>
<gene>
    <name evidence="1" type="ORF">SAMN00790413_04389</name>
</gene>
<organism evidence="1 2">
    <name type="scientific">Deinococcus hopiensis KR-140</name>
    <dbReference type="NCBI Taxonomy" id="695939"/>
    <lineage>
        <taxon>Bacteria</taxon>
        <taxon>Thermotogati</taxon>
        <taxon>Deinococcota</taxon>
        <taxon>Deinococci</taxon>
        <taxon>Deinococcales</taxon>
        <taxon>Deinococcaceae</taxon>
        <taxon>Deinococcus</taxon>
    </lineage>
</organism>
<evidence type="ECO:0000313" key="1">
    <source>
        <dbReference type="EMBL" id="SMB83365.1"/>
    </source>
</evidence>
<dbReference type="AlphaFoldDB" id="A0A1W1UQF4"/>
<keyword evidence="2" id="KW-1185">Reference proteome</keyword>
<sequence length="71" mass="7937">MPRYQSEILGVMQSLQGQRADDSAIVADIVVEMCRRYPLKSSATFRTAVSNMYRAHVIERVGKGLYRATSG</sequence>
<proteinExistence type="predicted"/>
<dbReference type="EMBL" id="FWWU01000006">
    <property type="protein sequence ID" value="SMB83365.1"/>
    <property type="molecule type" value="Genomic_DNA"/>
</dbReference>
<accession>A0A1W1UQF4</accession>
<dbReference type="Proteomes" id="UP000192582">
    <property type="component" value="Unassembled WGS sequence"/>
</dbReference>